<organism evidence="2 3">
    <name type="scientific">Ophiophagus hannah</name>
    <name type="common">King cobra</name>
    <name type="synonym">Naja hannah</name>
    <dbReference type="NCBI Taxonomy" id="8665"/>
    <lineage>
        <taxon>Eukaryota</taxon>
        <taxon>Metazoa</taxon>
        <taxon>Chordata</taxon>
        <taxon>Craniata</taxon>
        <taxon>Vertebrata</taxon>
        <taxon>Euteleostomi</taxon>
        <taxon>Lepidosauria</taxon>
        <taxon>Squamata</taxon>
        <taxon>Bifurcata</taxon>
        <taxon>Unidentata</taxon>
        <taxon>Episquamata</taxon>
        <taxon>Toxicofera</taxon>
        <taxon>Serpentes</taxon>
        <taxon>Colubroidea</taxon>
        <taxon>Elapidae</taxon>
        <taxon>Elapinae</taxon>
        <taxon>Ophiophagus</taxon>
    </lineage>
</organism>
<feature type="non-terminal residue" evidence="2">
    <location>
        <position position="1"/>
    </location>
</feature>
<dbReference type="Gene3D" id="2.30.42.10">
    <property type="match status" value="1"/>
</dbReference>
<feature type="region of interest" description="Disordered" evidence="1">
    <location>
        <begin position="1"/>
        <end position="26"/>
    </location>
</feature>
<keyword evidence="3" id="KW-1185">Reference proteome</keyword>
<feature type="compositionally biased region" description="Gly residues" evidence="1">
    <location>
        <begin position="743"/>
        <end position="752"/>
    </location>
</feature>
<feature type="region of interest" description="Disordered" evidence="1">
    <location>
        <begin position="715"/>
        <end position="798"/>
    </location>
</feature>
<dbReference type="PANTHER" id="PTHR24135">
    <property type="entry name" value="SH3 AND MULTIPLE ANKYRIN REPEAT DOMAINS PROTEIN"/>
    <property type="match status" value="1"/>
</dbReference>
<reference evidence="2 3" key="1">
    <citation type="journal article" date="2013" name="Proc. Natl. Acad. Sci. U.S.A.">
        <title>The king cobra genome reveals dynamic gene evolution and adaptation in the snake venom system.</title>
        <authorList>
            <person name="Vonk F.J."/>
            <person name="Casewell N.R."/>
            <person name="Henkel C.V."/>
            <person name="Heimberg A.M."/>
            <person name="Jansen H.J."/>
            <person name="McCleary R.J."/>
            <person name="Kerkkamp H.M."/>
            <person name="Vos R.A."/>
            <person name="Guerreiro I."/>
            <person name="Calvete J.J."/>
            <person name="Wuster W."/>
            <person name="Woods A.E."/>
            <person name="Logan J.M."/>
            <person name="Harrison R.A."/>
            <person name="Castoe T.A."/>
            <person name="de Koning A.P."/>
            <person name="Pollock D.D."/>
            <person name="Yandell M."/>
            <person name="Calderon D."/>
            <person name="Renjifo C."/>
            <person name="Currier R.B."/>
            <person name="Salgado D."/>
            <person name="Pla D."/>
            <person name="Sanz L."/>
            <person name="Hyder A.S."/>
            <person name="Ribeiro J.M."/>
            <person name="Arntzen J.W."/>
            <person name="van den Thillart G.E."/>
            <person name="Boetzer M."/>
            <person name="Pirovano W."/>
            <person name="Dirks R.P."/>
            <person name="Spaink H.P."/>
            <person name="Duboule D."/>
            <person name="McGlinn E."/>
            <person name="Kini R.M."/>
            <person name="Richardson M.K."/>
        </authorList>
    </citation>
    <scope>NUCLEOTIDE SEQUENCE</scope>
    <source>
        <tissue evidence="2">Blood</tissue>
    </source>
</reference>
<dbReference type="SUPFAM" id="SSF50156">
    <property type="entry name" value="PDZ domain-like"/>
    <property type="match status" value="1"/>
</dbReference>
<dbReference type="OrthoDB" id="9428789at2759"/>
<dbReference type="InterPro" id="IPR051569">
    <property type="entry name" value="SHANK"/>
</dbReference>
<dbReference type="PANTHER" id="PTHR24135:SF4">
    <property type="entry name" value="SH3 AND MULTIPLE ANKYRIN REPEAT DOMAINS PROTEIN 3"/>
    <property type="match status" value="1"/>
</dbReference>
<sequence>MLALSVVGKGAGSWQQPRGPRGHVGSIQRNWNFPLQPSHPSTMSLKGTHDKSELSSFSFFPLSQLHRVGSPPDKAELKGGEGVLWGSAPSEQPFLGAAVLLQRPRGSSACDQGPRGLGPAPLLLILSLLATQVNGVNVVKVGHKQVVSLIRQGGNHLVMKVVSVSRKPESEDVVRKKGECRAPPPSSVRLSLQALGCPGGLGRGGSIPPLQLRLPPWDRCPPSPSPASILLSSPAWCSVLQASPHGLAQRKTRRARLLRRGACGAGTIAAALKTYILPHGALQQGVPQSACFNMSVAGWRILGLCFTALSGQFVVSALFASCPPTILEGGMAESTLSPSDQTPGCGQIKSVGTLPLWLRGDQLLLCLLMKSRSHLLPMTRCPLLGVVILGLPPSSLPALIVLRNIAPCRMRPLWGAASHQEGSFCLGAAGGPCLGQWVPGGPATMQKRVCCSPSRLAGLTSTSPTESPLEKCRGGAKQGFLAGLFSSAKCPTANSAKPSTVHMVPAASLDSSLGGTFSFTTPAPPEQGVKPPPSALLQGWPKAQMLGRGLVLRSQLTPSVAGRKWVGGPKAPLPPPPNLAQGAEIAWIAVSPRKKESEGTPREGITLLRQHFNPAAPSPVARKSERQSQSRERRRQNPLPGFLQRAKQELQNREWRTVLNALHTKQSGQFFLPNASLKSLAKDACYYFISVLMPAGHIRPARSPDRGARWQALAMKPRRARMPPSQEVDSEPSRSPLPPEGNIWGGGSGGGAPHVPGSCLGAEGILSSFSTHSSEEGWGLRPPSLEGPPTSPRSGAPL</sequence>
<evidence type="ECO:0000256" key="1">
    <source>
        <dbReference type="SAM" id="MobiDB-lite"/>
    </source>
</evidence>
<accession>V8NNL4</accession>
<evidence type="ECO:0000313" key="2">
    <source>
        <dbReference type="EMBL" id="ETE63536.1"/>
    </source>
</evidence>
<gene>
    <name evidence="2" type="primary">SHANK3</name>
    <name evidence="2" type="ORF">L345_10700</name>
</gene>
<proteinExistence type="predicted"/>
<dbReference type="GO" id="GO:0014069">
    <property type="term" value="C:postsynaptic density"/>
    <property type="evidence" value="ECO:0007669"/>
    <property type="project" value="TreeGrafter"/>
</dbReference>
<name>V8NNL4_OPHHA</name>
<feature type="compositionally biased region" description="Basic and acidic residues" evidence="1">
    <location>
        <begin position="622"/>
        <end position="631"/>
    </location>
</feature>
<dbReference type="GO" id="GO:0043197">
    <property type="term" value="C:dendritic spine"/>
    <property type="evidence" value="ECO:0007669"/>
    <property type="project" value="TreeGrafter"/>
</dbReference>
<dbReference type="GO" id="GO:0035255">
    <property type="term" value="F:ionotropic glutamate receptor binding"/>
    <property type="evidence" value="ECO:0007669"/>
    <property type="project" value="TreeGrafter"/>
</dbReference>
<dbReference type="GO" id="GO:0045211">
    <property type="term" value="C:postsynaptic membrane"/>
    <property type="evidence" value="ECO:0007669"/>
    <property type="project" value="TreeGrafter"/>
</dbReference>
<protein>
    <submittedName>
        <fullName evidence="2">SH3 and multiple ankyrin repeat domains protein 3</fullName>
    </submittedName>
</protein>
<feature type="region of interest" description="Disordered" evidence="1">
    <location>
        <begin position="611"/>
        <end position="643"/>
    </location>
</feature>
<dbReference type="GO" id="GO:0030160">
    <property type="term" value="F:synaptic receptor adaptor activity"/>
    <property type="evidence" value="ECO:0007669"/>
    <property type="project" value="TreeGrafter"/>
</dbReference>
<dbReference type="Proteomes" id="UP000018936">
    <property type="component" value="Unassembled WGS sequence"/>
</dbReference>
<comment type="caution">
    <text evidence="2">The sequence shown here is derived from an EMBL/GenBank/DDBJ whole genome shotgun (WGS) entry which is preliminary data.</text>
</comment>
<dbReference type="AlphaFoldDB" id="V8NNL4"/>
<evidence type="ECO:0000313" key="3">
    <source>
        <dbReference type="Proteomes" id="UP000018936"/>
    </source>
</evidence>
<dbReference type="EMBL" id="AZIM01002697">
    <property type="protein sequence ID" value="ETE63536.1"/>
    <property type="molecule type" value="Genomic_DNA"/>
</dbReference>
<dbReference type="InterPro" id="IPR036034">
    <property type="entry name" value="PDZ_sf"/>
</dbReference>